<organism evidence="9 10">
    <name type="scientific">Halanaerobium salsuginis</name>
    <dbReference type="NCBI Taxonomy" id="29563"/>
    <lineage>
        <taxon>Bacteria</taxon>
        <taxon>Bacillati</taxon>
        <taxon>Bacillota</taxon>
        <taxon>Clostridia</taxon>
        <taxon>Halanaerobiales</taxon>
        <taxon>Halanaerobiaceae</taxon>
        <taxon>Halanaerobium</taxon>
    </lineage>
</organism>
<dbReference type="GO" id="GO:0055085">
    <property type="term" value="P:transmembrane transport"/>
    <property type="evidence" value="ECO:0007669"/>
    <property type="project" value="InterPro"/>
</dbReference>
<dbReference type="InterPro" id="IPR000515">
    <property type="entry name" value="MetI-like"/>
</dbReference>
<proteinExistence type="inferred from homology"/>
<dbReference type="Pfam" id="PF00528">
    <property type="entry name" value="BPD_transp_1"/>
    <property type="match status" value="1"/>
</dbReference>
<dbReference type="AlphaFoldDB" id="A0A1I4MA77"/>
<feature type="transmembrane region" description="Helical" evidence="7">
    <location>
        <begin position="146"/>
        <end position="168"/>
    </location>
</feature>
<dbReference type="InterPro" id="IPR035906">
    <property type="entry name" value="MetI-like_sf"/>
</dbReference>
<dbReference type="GO" id="GO:0005886">
    <property type="term" value="C:plasma membrane"/>
    <property type="evidence" value="ECO:0007669"/>
    <property type="project" value="UniProtKB-SubCell"/>
</dbReference>
<feature type="transmembrane region" description="Helical" evidence="7">
    <location>
        <begin position="79"/>
        <end position="101"/>
    </location>
</feature>
<evidence type="ECO:0000313" key="10">
    <source>
        <dbReference type="Proteomes" id="UP000199006"/>
    </source>
</evidence>
<keyword evidence="2 7" id="KW-0813">Transport</keyword>
<dbReference type="PROSITE" id="PS50928">
    <property type="entry name" value="ABC_TM1"/>
    <property type="match status" value="1"/>
</dbReference>
<evidence type="ECO:0000313" key="9">
    <source>
        <dbReference type="EMBL" id="SFM00222.1"/>
    </source>
</evidence>
<keyword evidence="9" id="KW-0762">Sugar transport</keyword>
<evidence type="ECO:0000256" key="4">
    <source>
        <dbReference type="ARBA" id="ARBA00022692"/>
    </source>
</evidence>
<feature type="transmembrane region" description="Helical" evidence="7">
    <location>
        <begin position="12"/>
        <end position="32"/>
    </location>
</feature>
<sequence length="284" mass="32217">MKDFKKIFGSIVYHSGNILLAIIMLYPIIWLLSSSFKANGEVFINAHQLIPDTFHFENYRNGWAGFGNTTFATFFKNSIVITAISTLGYIFSCSVVAFALVRTEFKFKKFWFATVMLSMMLPKQVLLVPQYILFHKFNWINTFSPLVVPPFFAGPSSAFFIFLIMQFIRGIPKELDEAATIDGCGTFKLFIYIIAPLIKPALVTVGIFAVYWQWQDFVGPLLYLNKPELYPVSLALKLFSDPSTVTNWSNMFAMSALSLVPVILIFFVFQKYIVEGISSQGLKG</sequence>
<dbReference type="Proteomes" id="UP000199006">
    <property type="component" value="Unassembled WGS sequence"/>
</dbReference>
<evidence type="ECO:0000256" key="5">
    <source>
        <dbReference type="ARBA" id="ARBA00022989"/>
    </source>
</evidence>
<evidence type="ECO:0000256" key="2">
    <source>
        <dbReference type="ARBA" id="ARBA00022448"/>
    </source>
</evidence>
<dbReference type="PANTHER" id="PTHR43744">
    <property type="entry name" value="ABC TRANSPORTER PERMEASE PROTEIN MG189-RELATED-RELATED"/>
    <property type="match status" value="1"/>
</dbReference>
<evidence type="ECO:0000256" key="1">
    <source>
        <dbReference type="ARBA" id="ARBA00004651"/>
    </source>
</evidence>
<evidence type="ECO:0000259" key="8">
    <source>
        <dbReference type="PROSITE" id="PS50928"/>
    </source>
</evidence>
<feature type="transmembrane region" description="Helical" evidence="7">
    <location>
        <begin position="248"/>
        <end position="269"/>
    </location>
</feature>
<keyword evidence="6 7" id="KW-0472">Membrane</keyword>
<comment type="similarity">
    <text evidence="7">Belongs to the binding-protein-dependent transport system permease family.</text>
</comment>
<feature type="domain" description="ABC transmembrane type-1" evidence="8">
    <location>
        <begin position="75"/>
        <end position="269"/>
    </location>
</feature>
<dbReference type="Gene3D" id="1.10.3720.10">
    <property type="entry name" value="MetI-like"/>
    <property type="match status" value="1"/>
</dbReference>
<reference evidence="9 10" key="1">
    <citation type="submission" date="2016-10" db="EMBL/GenBank/DDBJ databases">
        <authorList>
            <person name="de Groot N.N."/>
        </authorList>
    </citation>
    <scope>NUCLEOTIDE SEQUENCE [LARGE SCALE GENOMIC DNA]</scope>
    <source>
        <strain evidence="9 10">ATCC 51327</strain>
    </source>
</reference>
<accession>A0A1I4MA77</accession>
<dbReference type="CDD" id="cd06261">
    <property type="entry name" value="TM_PBP2"/>
    <property type="match status" value="1"/>
</dbReference>
<dbReference type="SUPFAM" id="SSF161098">
    <property type="entry name" value="MetI-like"/>
    <property type="match status" value="1"/>
</dbReference>
<evidence type="ECO:0000256" key="6">
    <source>
        <dbReference type="ARBA" id="ARBA00023136"/>
    </source>
</evidence>
<evidence type="ECO:0000256" key="7">
    <source>
        <dbReference type="RuleBase" id="RU363032"/>
    </source>
</evidence>
<keyword evidence="4 7" id="KW-0812">Transmembrane</keyword>
<dbReference type="EMBL" id="FOTI01000051">
    <property type="protein sequence ID" value="SFM00222.1"/>
    <property type="molecule type" value="Genomic_DNA"/>
</dbReference>
<feature type="transmembrane region" description="Helical" evidence="7">
    <location>
        <begin position="189"/>
        <end position="214"/>
    </location>
</feature>
<keyword evidence="5 7" id="KW-1133">Transmembrane helix</keyword>
<dbReference type="PANTHER" id="PTHR43744:SF6">
    <property type="entry name" value="ABC TRANSPORTER PERMEASE PROTEIN YESQ-RELATED"/>
    <property type="match status" value="1"/>
</dbReference>
<keyword evidence="3" id="KW-1003">Cell membrane</keyword>
<keyword evidence="10" id="KW-1185">Reference proteome</keyword>
<feature type="transmembrane region" description="Helical" evidence="7">
    <location>
        <begin position="110"/>
        <end position="134"/>
    </location>
</feature>
<dbReference type="STRING" id="29563.SAMN02983006_02549"/>
<gene>
    <name evidence="9" type="ORF">SAMN02983006_02549</name>
</gene>
<name>A0A1I4MA77_9FIRM</name>
<comment type="subcellular location">
    <subcellularLocation>
        <location evidence="1 7">Cell membrane</location>
        <topology evidence="1 7">Multi-pass membrane protein</topology>
    </subcellularLocation>
</comment>
<evidence type="ECO:0000256" key="3">
    <source>
        <dbReference type="ARBA" id="ARBA00022475"/>
    </source>
</evidence>
<protein>
    <submittedName>
        <fullName evidence="9">Multiple sugar transport system permease protein</fullName>
    </submittedName>
</protein>